<keyword evidence="4" id="KW-1185">Reference proteome</keyword>
<dbReference type="OrthoDB" id="2086687at2"/>
<sequence>MEYIQRLPFILATFMAIIMGLISNIYGSSNNETYIRMAICMIIFFIIGMYLKNIILSIYHDIEAKKEKEEQEKQAELERLENEKNNINASNEQTQEKSGVDYTVGGTDEELPLGEDFTPLTVSEVINGNKQMKK</sequence>
<organism evidence="3 4">
    <name type="scientific">Anaerobacterium chartisolvens</name>
    <dbReference type="NCBI Taxonomy" id="1297424"/>
    <lineage>
        <taxon>Bacteria</taxon>
        <taxon>Bacillati</taxon>
        <taxon>Bacillota</taxon>
        <taxon>Clostridia</taxon>
        <taxon>Eubacteriales</taxon>
        <taxon>Oscillospiraceae</taxon>
        <taxon>Anaerobacterium</taxon>
    </lineage>
</organism>
<feature type="transmembrane region" description="Helical" evidence="2">
    <location>
        <begin position="33"/>
        <end position="51"/>
    </location>
</feature>
<protein>
    <submittedName>
        <fullName evidence="3">Uncharacterized protein</fullName>
    </submittedName>
</protein>
<keyword evidence="2" id="KW-1133">Transmembrane helix</keyword>
<feature type="transmembrane region" description="Helical" evidence="2">
    <location>
        <begin position="7"/>
        <end position="27"/>
    </location>
</feature>
<feature type="region of interest" description="Disordered" evidence="1">
    <location>
        <begin position="67"/>
        <end position="114"/>
    </location>
</feature>
<name>A0A369B1V6_9FIRM</name>
<gene>
    <name evidence="3" type="ORF">DFR58_113121</name>
</gene>
<proteinExistence type="predicted"/>
<keyword evidence="2" id="KW-0472">Membrane</keyword>
<comment type="caution">
    <text evidence="3">The sequence shown here is derived from an EMBL/GenBank/DDBJ whole genome shotgun (WGS) entry which is preliminary data.</text>
</comment>
<evidence type="ECO:0000313" key="4">
    <source>
        <dbReference type="Proteomes" id="UP000253034"/>
    </source>
</evidence>
<evidence type="ECO:0000313" key="3">
    <source>
        <dbReference type="EMBL" id="RCX15539.1"/>
    </source>
</evidence>
<dbReference type="AlphaFoldDB" id="A0A369B1V6"/>
<keyword evidence="2" id="KW-0812">Transmembrane</keyword>
<reference evidence="3 4" key="1">
    <citation type="submission" date="2018-07" db="EMBL/GenBank/DDBJ databases">
        <title>Genomic Encyclopedia of Type Strains, Phase IV (KMG-IV): sequencing the most valuable type-strain genomes for metagenomic binning, comparative biology and taxonomic classification.</title>
        <authorList>
            <person name="Goeker M."/>
        </authorList>
    </citation>
    <scope>NUCLEOTIDE SEQUENCE [LARGE SCALE GENOMIC DNA]</scope>
    <source>
        <strain evidence="3 4">DSM 27016</strain>
    </source>
</reference>
<dbReference type="EMBL" id="QPJT01000013">
    <property type="protein sequence ID" value="RCX15539.1"/>
    <property type="molecule type" value="Genomic_DNA"/>
</dbReference>
<evidence type="ECO:0000256" key="2">
    <source>
        <dbReference type="SAM" id="Phobius"/>
    </source>
</evidence>
<accession>A0A369B1V6</accession>
<evidence type="ECO:0000256" key="1">
    <source>
        <dbReference type="SAM" id="MobiDB-lite"/>
    </source>
</evidence>
<dbReference type="Proteomes" id="UP000253034">
    <property type="component" value="Unassembled WGS sequence"/>
</dbReference>
<feature type="compositionally biased region" description="Basic and acidic residues" evidence="1">
    <location>
        <begin position="67"/>
        <end position="84"/>
    </location>
</feature>